<dbReference type="PRINTS" id="PR01607">
    <property type="entry name" value="APYRASEFAMLY"/>
</dbReference>
<sequence>MTPKHIVVYATSDLHAHWRLPARGTGASPGGLAHVGAFLAGVDRERCLIIDNGDLLTGSPLGSWIARQDWPRGHPMVMEIERLGFDVAVPGNHDFDRGVQQLREHIGASGQIQFLCANWRNSDGSAALPASTVLVRDGVRIGVIGVVTGHVQRLSIYDELDGAYFVDPVEAVRAEAERLRPQVDLLLVSYHGGLERDLVTGKPTQYDTGEDQAARIIAQVRGIDGLVAGHQHRTAAVLAPVSSVPAPVSGVPAPASSVAVVQPGYGGEYIGVLKFTLLDGVIIERTATAVPLTGLDTAPRTADGAFGPASPLAELDRKAQQWCDSLCSLTDTQIHAAVAARLGGPASVLALPPEPRSWRQISAAFQAPYGVQHYRMPRRELVSALEVAPRWTMWGLDVRPSGGNQDAAVDFVANAALNAVLPPWRVQRAEVIDWFEELAVTEARVSGTYSRGYEAEHVSGDAPYPGYQHEHEQDHDDA</sequence>
<dbReference type="SUPFAM" id="SSF56300">
    <property type="entry name" value="Metallo-dependent phosphatases"/>
    <property type="match status" value="1"/>
</dbReference>
<dbReference type="PANTHER" id="PTHR11575">
    <property type="entry name" value="5'-NUCLEOTIDASE-RELATED"/>
    <property type="match status" value="1"/>
</dbReference>
<protein>
    <recommendedName>
        <fullName evidence="3">Calcineurin-like phosphoesterase domain-containing protein</fullName>
    </recommendedName>
</protein>
<dbReference type="Gene3D" id="3.60.21.10">
    <property type="match status" value="1"/>
</dbReference>
<evidence type="ECO:0000313" key="5">
    <source>
        <dbReference type="Proteomes" id="UP000268084"/>
    </source>
</evidence>
<dbReference type="EMBL" id="CP034170">
    <property type="protein sequence ID" value="AZI58717.1"/>
    <property type="molecule type" value="Genomic_DNA"/>
</dbReference>
<name>A0A3G8ZPK3_9ACTN</name>
<dbReference type="OrthoDB" id="1016457at2"/>
<comment type="similarity">
    <text evidence="1">Belongs to the 5'-nucleotidase family.</text>
</comment>
<keyword evidence="1" id="KW-0378">Hydrolase</keyword>
<evidence type="ECO:0000313" key="4">
    <source>
        <dbReference type="EMBL" id="AZI58717.1"/>
    </source>
</evidence>
<dbReference type="GO" id="GO:0009166">
    <property type="term" value="P:nucleotide catabolic process"/>
    <property type="evidence" value="ECO:0007669"/>
    <property type="project" value="InterPro"/>
</dbReference>
<accession>A0A3G8ZPK3</accession>
<dbReference type="GO" id="GO:0030288">
    <property type="term" value="C:outer membrane-bounded periplasmic space"/>
    <property type="evidence" value="ECO:0007669"/>
    <property type="project" value="TreeGrafter"/>
</dbReference>
<feature type="compositionally biased region" description="Basic and acidic residues" evidence="2">
    <location>
        <begin position="468"/>
        <end position="478"/>
    </location>
</feature>
<dbReference type="InterPro" id="IPR004843">
    <property type="entry name" value="Calcineurin-like_PHP"/>
</dbReference>
<reference evidence="4 5" key="2">
    <citation type="submission" date="2018-12" db="EMBL/GenBank/DDBJ databases">
        <title>Nakamurella antarcticus sp. nov., isolated from Antarctica South Shetland Islands soil.</title>
        <authorList>
            <person name="Peng F."/>
        </authorList>
    </citation>
    <scope>NUCLEOTIDE SEQUENCE [LARGE SCALE GENOMIC DNA]</scope>
    <source>
        <strain evidence="4 5">S14-144</strain>
    </source>
</reference>
<dbReference type="Pfam" id="PF00149">
    <property type="entry name" value="Metallophos"/>
    <property type="match status" value="1"/>
</dbReference>
<feature type="domain" description="Calcineurin-like phosphoesterase" evidence="3">
    <location>
        <begin position="8"/>
        <end position="233"/>
    </location>
</feature>
<dbReference type="PANTHER" id="PTHR11575:SF24">
    <property type="entry name" value="5'-NUCLEOTIDASE"/>
    <property type="match status" value="1"/>
</dbReference>
<proteinExistence type="inferred from homology"/>
<dbReference type="InterPro" id="IPR029052">
    <property type="entry name" value="Metallo-depent_PP-like"/>
</dbReference>
<dbReference type="GO" id="GO:0016787">
    <property type="term" value="F:hydrolase activity"/>
    <property type="evidence" value="ECO:0007669"/>
    <property type="project" value="UniProtKB-KW"/>
</dbReference>
<dbReference type="GO" id="GO:0000166">
    <property type="term" value="F:nucleotide binding"/>
    <property type="evidence" value="ECO:0007669"/>
    <property type="project" value="UniProtKB-KW"/>
</dbReference>
<evidence type="ECO:0000256" key="2">
    <source>
        <dbReference type="SAM" id="MobiDB-lite"/>
    </source>
</evidence>
<dbReference type="AlphaFoldDB" id="A0A3G8ZPK3"/>
<dbReference type="InterPro" id="IPR006179">
    <property type="entry name" value="5_nucleotidase/apyrase"/>
</dbReference>
<gene>
    <name evidence="4" type="ORF">EH165_11800</name>
</gene>
<dbReference type="Proteomes" id="UP000268084">
    <property type="component" value="Chromosome"/>
</dbReference>
<keyword evidence="5" id="KW-1185">Reference proteome</keyword>
<reference evidence="4 5" key="1">
    <citation type="submission" date="2018-11" db="EMBL/GenBank/DDBJ databases">
        <authorList>
            <person name="Da X."/>
        </authorList>
    </citation>
    <scope>NUCLEOTIDE SEQUENCE [LARGE SCALE GENOMIC DNA]</scope>
    <source>
        <strain evidence="4 5">S14-144</strain>
    </source>
</reference>
<evidence type="ECO:0000256" key="1">
    <source>
        <dbReference type="RuleBase" id="RU362119"/>
    </source>
</evidence>
<feature type="region of interest" description="Disordered" evidence="2">
    <location>
        <begin position="459"/>
        <end position="478"/>
    </location>
</feature>
<dbReference type="KEGG" id="nak:EH165_11800"/>
<dbReference type="RefSeq" id="WP_124799622.1">
    <property type="nucleotide sequence ID" value="NZ_CP034170.1"/>
</dbReference>
<keyword evidence="1" id="KW-0547">Nucleotide-binding</keyword>
<organism evidence="4 5">
    <name type="scientific">Nakamurella antarctica</name>
    <dbReference type="NCBI Taxonomy" id="1902245"/>
    <lineage>
        <taxon>Bacteria</taxon>
        <taxon>Bacillati</taxon>
        <taxon>Actinomycetota</taxon>
        <taxon>Actinomycetes</taxon>
        <taxon>Nakamurellales</taxon>
        <taxon>Nakamurellaceae</taxon>
        <taxon>Nakamurella</taxon>
    </lineage>
</organism>
<evidence type="ECO:0000259" key="3">
    <source>
        <dbReference type="Pfam" id="PF00149"/>
    </source>
</evidence>